<reference evidence="1" key="2">
    <citation type="journal article" date="2022" name="New Phytol.">
        <title>Evolutionary transition to the ectomycorrhizal habit in the genomes of a hyperdiverse lineage of mushroom-forming fungi.</title>
        <authorList>
            <person name="Looney B."/>
            <person name="Miyauchi S."/>
            <person name="Morin E."/>
            <person name="Drula E."/>
            <person name="Courty P.E."/>
            <person name="Kohler A."/>
            <person name="Kuo A."/>
            <person name="LaButti K."/>
            <person name="Pangilinan J."/>
            <person name="Lipzen A."/>
            <person name="Riley R."/>
            <person name="Andreopoulos W."/>
            <person name="He G."/>
            <person name="Johnson J."/>
            <person name="Nolan M."/>
            <person name="Tritt A."/>
            <person name="Barry K.W."/>
            <person name="Grigoriev I.V."/>
            <person name="Nagy L.G."/>
            <person name="Hibbett D."/>
            <person name="Henrissat B."/>
            <person name="Matheny P.B."/>
            <person name="Labbe J."/>
            <person name="Martin F.M."/>
        </authorList>
    </citation>
    <scope>NUCLEOTIDE SEQUENCE</scope>
    <source>
        <strain evidence="1">FP105234-sp</strain>
    </source>
</reference>
<sequence>MSLTHHYRSSYRTEPFAMHHRDVVLPIRRQKTIHESTLPLVYKQMPFAAVHIAAIDSSASILVRDMTVICCVLTTGLIMCICLMAVCLVTSASSCAIAAVQSLLQREALTRTNGKVHQAVHNVASSMLCQCCASTCHGESAQQPHIAQMCISSPHTREVP</sequence>
<name>A0ACB8RXC7_9AGAM</name>
<dbReference type="Proteomes" id="UP000814033">
    <property type="component" value="Unassembled WGS sequence"/>
</dbReference>
<dbReference type="EMBL" id="MU275889">
    <property type="protein sequence ID" value="KAI0048270.1"/>
    <property type="molecule type" value="Genomic_DNA"/>
</dbReference>
<reference evidence="1" key="1">
    <citation type="submission" date="2021-02" db="EMBL/GenBank/DDBJ databases">
        <authorList>
            <consortium name="DOE Joint Genome Institute"/>
            <person name="Ahrendt S."/>
            <person name="Looney B.P."/>
            <person name="Miyauchi S."/>
            <person name="Morin E."/>
            <person name="Drula E."/>
            <person name="Courty P.E."/>
            <person name="Chicoki N."/>
            <person name="Fauchery L."/>
            <person name="Kohler A."/>
            <person name="Kuo A."/>
            <person name="Labutti K."/>
            <person name="Pangilinan J."/>
            <person name="Lipzen A."/>
            <person name="Riley R."/>
            <person name="Andreopoulos W."/>
            <person name="He G."/>
            <person name="Johnson J."/>
            <person name="Barry K.W."/>
            <person name="Grigoriev I.V."/>
            <person name="Nagy L."/>
            <person name="Hibbett D."/>
            <person name="Henrissat B."/>
            <person name="Matheny P.B."/>
            <person name="Labbe J."/>
            <person name="Martin F."/>
        </authorList>
    </citation>
    <scope>NUCLEOTIDE SEQUENCE</scope>
    <source>
        <strain evidence="1">FP105234-sp</strain>
    </source>
</reference>
<keyword evidence="2" id="KW-1185">Reference proteome</keyword>
<proteinExistence type="predicted"/>
<organism evidence="1 2">
    <name type="scientific">Auriscalpium vulgare</name>
    <dbReference type="NCBI Taxonomy" id="40419"/>
    <lineage>
        <taxon>Eukaryota</taxon>
        <taxon>Fungi</taxon>
        <taxon>Dikarya</taxon>
        <taxon>Basidiomycota</taxon>
        <taxon>Agaricomycotina</taxon>
        <taxon>Agaricomycetes</taxon>
        <taxon>Russulales</taxon>
        <taxon>Auriscalpiaceae</taxon>
        <taxon>Auriscalpium</taxon>
    </lineage>
</organism>
<accession>A0ACB8RXC7</accession>
<evidence type="ECO:0000313" key="1">
    <source>
        <dbReference type="EMBL" id="KAI0048270.1"/>
    </source>
</evidence>
<evidence type="ECO:0000313" key="2">
    <source>
        <dbReference type="Proteomes" id="UP000814033"/>
    </source>
</evidence>
<comment type="caution">
    <text evidence="1">The sequence shown here is derived from an EMBL/GenBank/DDBJ whole genome shotgun (WGS) entry which is preliminary data.</text>
</comment>
<gene>
    <name evidence="1" type="ORF">FA95DRAFT_1096387</name>
</gene>
<protein>
    <submittedName>
        <fullName evidence="1">Uncharacterized protein</fullName>
    </submittedName>
</protein>